<evidence type="ECO:0000256" key="1">
    <source>
        <dbReference type="ARBA" id="ARBA00004141"/>
    </source>
</evidence>
<evidence type="ECO:0000313" key="11">
    <source>
        <dbReference type="EMBL" id="KAA1110003.1"/>
    </source>
</evidence>
<evidence type="ECO:0000256" key="8">
    <source>
        <dbReference type="ARBA" id="ARBA00023136"/>
    </source>
</evidence>
<dbReference type="GO" id="GO:0016020">
    <property type="term" value="C:membrane"/>
    <property type="evidence" value="ECO:0007669"/>
    <property type="project" value="UniProtKB-SubCell"/>
</dbReference>
<dbReference type="InterPro" id="IPR004813">
    <property type="entry name" value="OPT"/>
</dbReference>
<dbReference type="GO" id="GO:0015031">
    <property type="term" value="P:protein transport"/>
    <property type="evidence" value="ECO:0007669"/>
    <property type="project" value="UniProtKB-KW"/>
</dbReference>
<evidence type="ECO:0000256" key="2">
    <source>
        <dbReference type="ARBA" id="ARBA00008807"/>
    </source>
</evidence>
<comment type="caution">
    <text evidence="11">The sequence shown here is derived from an EMBL/GenBank/DDBJ whole genome shotgun (WGS) entry which is preliminary data.</text>
</comment>
<dbReference type="InterPro" id="IPR004648">
    <property type="entry name" value="Oligpept_transpt"/>
</dbReference>
<comment type="subcellular location">
    <subcellularLocation>
        <location evidence="1">Membrane</location>
        <topology evidence="1">Multi-pass membrane protein</topology>
    </subcellularLocation>
</comment>
<reference evidence="11 12" key="1">
    <citation type="submission" date="2019-05" db="EMBL/GenBank/DDBJ databases">
        <title>Emergence of the Ug99 lineage of the wheat stem rust pathogen through somatic hybridization.</title>
        <authorList>
            <person name="Li F."/>
            <person name="Upadhyaya N.M."/>
            <person name="Sperschneider J."/>
            <person name="Matny O."/>
            <person name="Nguyen-Phuc H."/>
            <person name="Mago R."/>
            <person name="Raley C."/>
            <person name="Miller M.E."/>
            <person name="Silverstein K.A.T."/>
            <person name="Henningsen E."/>
            <person name="Hirsch C.D."/>
            <person name="Visser B."/>
            <person name="Pretorius Z.A."/>
            <person name="Steffenson B.J."/>
            <person name="Schwessinger B."/>
            <person name="Dodds P.N."/>
            <person name="Figueroa M."/>
        </authorList>
    </citation>
    <scope>NUCLEOTIDE SEQUENCE [LARGE SCALE GENOMIC DNA]</scope>
    <source>
        <strain evidence="11">21-0</strain>
    </source>
</reference>
<dbReference type="Proteomes" id="UP000324748">
    <property type="component" value="Unassembled WGS sequence"/>
</dbReference>
<keyword evidence="6" id="KW-0653">Protein transport</keyword>
<dbReference type="PANTHER" id="PTHR22601">
    <property type="entry name" value="ISP4 LIKE PROTEIN"/>
    <property type="match status" value="1"/>
</dbReference>
<gene>
    <name evidence="11" type="ORF">PGT21_006195</name>
</gene>
<keyword evidence="4 10" id="KW-0812">Transmembrane</keyword>
<comment type="similarity">
    <text evidence="2">Belongs to the oligopeptide OPT transporter family.</text>
</comment>
<feature type="transmembrane region" description="Helical" evidence="10">
    <location>
        <begin position="152"/>
        <end position="172"/>
    </location>
</feature>
<organism evidence="11 12">
    <name type="scientific">Puccinia graminis f. sp. tritici</name>
    <dbReference type="NCBI Taxonomy" id="56615"/>
    <lineage>
        <taxon>Eukaryota</taxon>
        <taxon>Fungi</taxon>
        <taxon>Dikarya</taxon>
        <taxon>Basidiomycota</taxon>
        <taxon>Pucciniomycotina</taxon>
        <taxon>Pucciniomycetes</taxon>
        <taxon>Pucciniales</taxon>
        <taxon>Pucciniaceae</taxon>
        <taxon>Puccinia</taxon>
    </lineage>
</organism>
<name>A0A5B0QAM4_PUCGR</name>
<dbReference type="Pfam" id="PF03169">
    <property type="entry name" value="OPT"/>
    <property type="match status" value="1"/>
</dbReference>
<evidence type="ECO:0000313" key="12">
    <source>
        <dbReference type="Proteomes" id="UP000324748"/>
    </source>
</evidence>
<evidence type="ECO:0000256" key="5">
    <source>
        <dbReference type="ARBA" id="ARBA00022856"/>
    </source>
</evidence>
<evidence type="ECO:0000256" key="4">
    <source>
        <dbReference type="ARBA" id="ARBA00022692"/>
    </source>
</evidence>
<protein>
    <submittedName>
        <fullName evidence="11">Uncharacterized protein</fullName>
    </submittedName>
</protein>
<sequence>MGSDDDDKLTDLPDLMKSQSAIRTHRLSYLPPSTLSERSQRRHTTGRISFGELTSVPKFPAHRPKSLECVPEIMDTREKRPSFYLARTPETTDEFVVLDPPASVTDEATLFPLQDDPAELSITIRSSLTGIIMGIIGSAVGLLFIFKPVMVYLAPVFLQIMCMFFGRILALIPGPKWWNPGAFSLKETVYSSIISTAARNVAYSIVMLATEDLYFDQKSTPLRSMGILLSTSMVGYGWGYLIAPVLVHSSATIFPHILSSAALFYGVSGTGEYPKKQISLFHKVFAGISLYEIIPTYLMPALQGVSFPCLVLPASTLITSLFGGVAPFEGLGFFELSFDWNIVGAGSPLATPLFAQALQLLSVIITALIFWPAYSFSWFGADLIQPLS</sequence>
<feature type="transmembrane region" description="Helical" evidence="10">
    <location>
        <begin position="128"/>
        <end position="146"/>
    </location>
</feature>
<feature type="transmembrane region" description="Helical" evidence="10">
    <location>
        <begin position="227"/>
        <end position="247"/>
    </location>
</feature>
<evidence type="ECO:0000256" key="9">
    <source>
        <dbReference type="SAM" id="MobiDB-lite"/>
    </source>
</evidence>
<dbReference type="GO" id="GO:0035673">
    <property type="term" value="F:oligopeptide transmembrane transporter activity"/>
    <property type="evidence" value="ECO:0007669"/>
    <property type="project" value="InterPro"/>
</dbReference>
<feature type="region of interest" description="Disordered" evidence="9">
    <location>
        <begin position="1"/>
        <end position="46"/>
    </location>
</feature>
<keyword evidence="7 10" id="KW-1133">Transmembrane helix</keyword>
<keyword evidence="12" id="KW-1185">Reference proteome</keyword>
<evidence type="ECO:0000256" key="10">
    <source>
        <dbReference type="SAM" id="Phobius"/>
    </source>
</evidence>
<dbReference type="EMBL" id="VSWC01000027">
    <property type="protein sequence ID" value="KAA1110003.1"/>
    <property type="molecule type" value="Genomic_DNA"/>
</dbReference>
<evidence type="ECO:0000256" key="6">
    <source>
        <dbReference type="ARBA" id="ARBA00022927"/>
    </source>
</evidence>
<dbReference type="AlphaFoldDB" id="A0A5B0QAM4"/>
<evidence type="ECO:0000256" key="3">
    <source>
        <dbReference type="ARBA" id="ARBA00022448"/>
    </source>
</evidence>
<keyword evidence="8 10" id="KW-0472">Membrane</keyword>
<feature type="transmembrane region" description="Helical" evidence="10">
    <location>
        <begin position="349"/>
        <end position="371"/>
    </location>
</feature>
<dbReference type="OrthoDB" id="2496739at2759"/>
<keyword evidence="5" id="KW-0571">Peptide transport</keyword>
<accession>A0A5B0QAM4</accession>
<keyword evidence="3" id="KW-0813">Transport</keyword>
<feature type="transmembrane region" description="Helical" evidence="10">
    <location>
        <begin position="305"/>
        <end position="328"/>
    </location>
</feature>
<evidence type="ECO:0000256" key="7">
    <source>
        <dbReference type="ARBA" id="ARBA00022989"/>
    </source>
</evidence>
<proteinExistence type="inferred from homology"/>